<comment type="caution">
    <text evidence="1">The sequence shown here is derived from an EMBL/GenBank/DDBJ whole genome shotgun (WGS) entry which is preliminary data.</text>
</comment>
<evidence type="ECO:0000313" key="2">
    <source>
        <dbReference type="Proteomes" id="UP000010119"/>
    </source>
</evidence>
<organism evidence="1 2">
    <name type="scientific">Listeria grayi DSM 20601</name>
    <dbReference type="NCBI Taxonomy" id="525367"/>
    <lineage>
        <taxon>Bacteria</taxon>
        <taxon>Bacillati</taxon>
        <taxon>Bacillota</taxon>
        <taxon>Bacilli</taxon>
        <taxon>Bacillales</taxon>
        <taxon>Listeriaceae</taxon>
        <taxon>Listeria</taxon>
    </lineage>
</organism>
<proteinExistence type="predicted"/>
<dbReference type="Proteomes" id="UP000010119">
    <property type="component" value="Unassembled WGS sequence"/>
</dbReference>
<dbReference type="eggNOG" id="COG3575">
    <property type="taxonomic scope" value="Bacteria"/>
</dbReference>
<dbReference type="AlphaFoldDB" id="D7V0K7"/>
<gene>
    <name evidence="1" type="ORF">HMPREF0556_11774</name>
</gene>
<dbReference type="RefSeq" id="WP_003754770.1">
    <property type="nucleotide sequence ID" value="NZ_GL538352.1"/>
</dbReference>
<dbReference type="PANTHER" id="PTHR39166:SF1">
    <property type="entry name" value="BLL1166 PROTEIN"/>
    <property type="match status" value="1"/>
</dbReference>
<dbReference type="STRING" id="525367.HMPREF0556_11774"/>
<evidence type="ECO:0000313" key="1">
    <source>
        <dbReference type="EMBL" id="EFI83089.1"/>
    </source>
</evidence>
<dbReference type="EMBL" id="ACCR02000005">
    <property type="protein sequence ID" value="EFI83089.1"/>
    <property type="molecule type" value="Genomic_DNA"/>
</dbReference>
<dbReference type="Pfam" id="PF06042">
    <property type="entry name" value="NTP_transf_6"/>
    <property type="match status" value="1"/>
</dbReference>
<keyword evidence="2" id="KW-1185">Reference proteome</keyword>
<reference evidence="1" key="1">
    <citation type="submission" date="2010-06" db="EMBL/GenBank/DDBJ databases">
        <authorList>
            <person name="Muzny D."/>
            <person name="Qin X."/>
            <person name="Buhay C."/>
            <person name="Dugan-Rocha S."/>
            <person name="Ding Y."/>
            <person name="Chen G."/>
            <person name="Hawes A."/>
            <person name="Holder M."/>
            <person name="Jhangiani S."/>
            <person name="Johnson A."/>
            <person name="Khan Z."/>
            <person name="Li Z."/>
            <person name="Liu W."/>
            <person name="Liu X."/>
            <person name="Perez L."/>
            <person name="Shen H."/>
            <person name="Wang Q."/>
            <person name="Watt J."/>
            <person name="Xi L."/>
            <person name="Xin Y."/>
            <person name="Zhou J."/>
            <person name="Deng J."/>
            <person name="Jiang H."/>
            <person name="Liu Y."/>
            <person name="Qu J."/>
            <person name="Song X.-Z."/>
            <person name="Zhang L."/>
            <person name="Villasana D."/>
            <person name="Johnson A."/>
            <person name="Liu J."/>
            <person name="Liyanage D."/>
            <person name="Lorensuhewa L."/>
            <person name="Robinson T."/>
            <person name="Song A."/>
            <person name="Song B.-B."/>
            <person name="Dinh H."/>
            <person name="Thornton R."/>
            <person name="Coyle M."/>
            <person name="Francisco L."/>
            <person name="Jackson L."/>
            <person name="Javaid M."/>
            <person name="Korchina V."/>
            <person name="Kovar C."/>
            <person name="Mata R."/>
            <person name="Mathew T."/>
            <person name="Ngo R."/>
            <person name="Nguyen L."/>
            <person name="Nguyen N."/>
            <person name="Okwuonu G."/>
            <person name="Ongeri F."/>
            <person name="Pham C."/>
            <person name="Simmons D."/>
            <person name="Wilczek-Boney K."/>
            <person name="Hale W."/>
            <person name="Jakkamsetti A."/>
            <person name="Pham P."/>
            <person name="Ruth R."/>
            <person name="San Lucas F."/>
            <person name="Warren J."/>
            <person name="Zhang J."/>
            <person name="Zhao Z."/>
            <person name="Zhou C."/>
            <person name="Zhu D."/>
            <person name="Lee S."/>
            <person name="Bess C."/>
            <person name="Blankenburg K."/>
            <person name="Forbes L."/>
            <person name="Fu Q."/>
            <person name="Gubbala S."/>
            <person name="Hirani K."/>
            <person name="Jayaseelan J.C."/>
            <person name="Lara F."/>
            <person name="Munidasa M."/>
            <person name="Palculict T."/>
            <person name="Patil S."/>
            <person name="Pu L.-L."/>
            <person name="Saada N."/>
            <person name="Tang L."/>
            <person name="Weissenberger G."/>
            <person name="Zhu Y."/>
            <person name="Hemphill L."/>
            <person name="Shang Y."/>
            <person name="Youmans B."/>
            <person name="Ayvaz T."/>
            <person name="Ross M."/>
            <person name="Santibanez J."/>
            <person name="Aqrawi P."/>
            <person name="Gross S."/>
            <person name="Joshi V."/>
            <person name="Fowler G."/>
            <person name="Nazareth L."/>
            <person name="Reid J."/>
            <person name="Worley K."/>
            <person name="Petrosino J."/>
            <person name="Highlander S."/>
            <person name="Gibbs R."/>
        </authorList>
    </citation>
    <scope>NUCLEOTIDE SEQUENCE [LARGE SCALE GENOMIC DNA]</scope>
    <source>
        <strain evidence="1">DSM 20601</strain>
    </source>
</reference>
<name>D7V0K7_LISGR</name>
<dbReference type="InterPro" id="IPR009267">
    <property type="entry name" value="NTP_transf_6"/>
</dbReference>
<dbReference type="PANTHER" id="PTHR39166">
    <property type="entry name" value="BLL1166 PROTEIN"/>
    <property type="match status" value="1"/>
</dbReference>
<protein>
    <recommendedName>
        <fullName evidence="3">Nucleotidyltransferase family protein</fullName>
    </recommendedName>
</protein>
<accession>D7V0K7</accession>
<dbReference type="HOGENOM" id="CLU_092842_1_0_9"/>
<evidence type="ECO:0008006" key="3">
    <source>
        <dbReference type="Google" id="ProtNLM"/>
    </source>
</evidence>
<sequence>MKEKNFIELIQKNEEIMGILEIIHELSLKDAWLCAGTIRNYIWDTLSQSLGRNETSDVDVVFYDSGISYEETIRIEKKLKKEYPNYLWELKNEVYMHIHNPDTLPYKSARDAINKFPEKCTAIALRLNQEKQIEVYAPYGLEELCAFRVSPTPHFLENKQRMATFAARINKKDWQSKWPAIKIEHLKDDI</sequence>